<protein>
    <submittedName>
        <fullName evidence="3">Ca-activated chloride channel family protein</fullName>
    </submittedName>
</protein>
<evidence type="ECO:0000259" key="2">
    <source>
        <dbReference type="PROSITE" id="PS50234"/>
    </source>
</evidence>
<dbReference type="EMBL" id="UETB01000009">
    <property type="protein sequence ID" value="SSA44017.1"/>
    <property type="molecule type" value="Genomic_DNA"/>
</dbReference>
<dbReference type="InterPro" id="IPR002035">
    <property type="entry name" value="VWF_A"/>
</dbReference>
<feature type="domain" description="VWFA" evidence="2">
    <location>
        <begin position="97"/>
        <end position="297"/>
    </location>
</feature>
<name>A0A2Y9ANN8_9MICO</name>
<gene>
    <name evidence="3" type="ORF">SAMN05216184_10977</name>
</gene>
<feature type="transmembrane region" description="Helical" evidence="1">
    <location>
        <begin position="6"/>
        <end position="25"/>
    </location>
</feature>
<accession>A0A2Y9ANN8</accession>
<sequence length="340" mass="37069">MVMLMAWLIPVVLGVVVLAAVLGWFRPRHSRETRSVRWVANTAYLRRLPTYRRRMRLYQVALGGVGVFALVAALGSSLLLARPAERDVRAEVLATRDIVLCLDVSGSMIEFDTEIVQTFSEMVEGFDGERIALSVWNSTSRTVFPLTDDYALVTDELDAAATALDFDLDALVHAPEALDRLEEFVAGTMSLDPNSSSLVGDGLATCAYAFDETDTERSRSIIIATDNQVLGEPIYGLQEAADLAAERDIRLYGLFAASDEAYSPENEEAYRQAITGHGGLVYNADDPGAVDAIIEDIASQQAVELEAEPEVVITDRPETVLWIAVAGVAGLVLAAWRLRS</sequence>
<dbReference type="AlphaFoldDB" id="A0A2Y9ANN8"/>
<dbReference type="Pfam" id="PF00092">
    <property type="entry name" value="VWA"/>
    <property type="match status" value="1"/>
</dbReference>
<keyword evidence="1" id="KW-0472">Membrane</keyword>
<evidence type="ECO:0000313" key="4">
    <source>
        <dbReference type="Proteomes" id="UP000250222"/>
    </source>
</evidence>
<dbReference type="Proteomes" id="UP000250222">
    <property type="component" value="Unassembled WGS sequence"/>
</dbReference>
<dbReference type="OrthoDB" id="4623238at2"/>
<dbReference type="SMART" id="SM00327">
    <property type="entry name" value="VWA"/>
    <property type="match status" value="1"/>
</dbReference>
<keyword evidence="4" id="KW-1185">Reference proteome</keyword>
<dbReference type="PROSITE" id="PS50234">
    <property type="entry name" value="VWFA"/>
    <property type="match status" value="1"/>
</dbReference>
<organism evidence="3 4">
    <name type="scientific">Georgenia satyanarayanai</name>
    <dbReference type="NCBI Taxonomy" id="860221"/>
    <lineage>
        <taxon>Bacteria</taxon>
        <taxon>Bacillati</taxon>
        <taxon>Actinomycetota</taxon>
        <taxon>Actinomycetes</taxon>
        <taxon>Micrococcales</taxon>
        <taxon>Bogoriellaceae</taxon>
        <taxon>Georgenia</taxon>
    </lineage>
</organism>
<feature type="transmembrane region" description="Helical" evidence="1">
    <location>
        <begin position="57"/>
        <end position="81"/>
    </location>
</feature>
<evidence type="ECO:0000256" key="1">
    <source>
        <dbReference type="SAM" id="Phobius"/>
    </source>
</evidence>
<dbReference type="SUPFAM" id="SSF53300">
    <property type="entry name" value="vWA-like"/>
    <property type="match status" value="1"/>
</dbReference>
<evidence type="ECO:0000313" key="3">
    <source>
        <dbReference type="EMBL" id="SSA44017.1"/>
    </source>
</evidence>
<dbReference type="InterPro" id="IPR036465">
    <property type="entry name" value="vWFA_dom_sf"/>
</dbReference>
<reference evidence="3 4" key="1">
    <citation type="submission" date="2016-10" db="EMBL/GenBank/DDBJ databases">
        <authorList>
            <person name="Cai Z."/>
        </authorList>
    </citation>
    <scope>NUCLEOTIDE SEQUENCE [LARGE SCALE GENOMIC DNA]</scope>
    <source>
        <strain evidence="3 4">CGMCC 1.10826</strain>
    </source>
</reference>
<proteinExistence type="predicted"/>
<dbReference type="Gene3D" id="3.40.50.410">
    <property type="entry name" value="von Willebrand factor, type A domain"/>
    <property type="match status" value="1"/>
</dbReference>
<feature type="transmembrane region" description="Helical" evidence="1">
    <location>
        <begin position="319"/>
        <end position="338"/>
    </location>
</feature>
<keyword evidence="1" id="KW-0812">Transmembrane</keyword>
<keyword evidence="1" id="KW-1133">Transmembrane helix</keyword>